<evidence type="ECO:0000313" key="2">
    <source>
        <dbReference type="Proteomes" id="UP000268879"/>
    </source>
</evidence>
<accession>A0A3S4VXW3</accession>
<dbReference type="RefSeq" id="WP_126471688.1">
    <property type="nucleotide sequence ID" value="NZ_LR134481.1"/>
</dbReference>
<sequence length="67" mass="7278">MDNQKNELLDTIEINPATGLPSYSGVDILGNPIETDFNSSIDTSFHDLGGPFNSDLGSFFGNDFHNN</sequence>
<gene>
    <name evidence="1" type="ORF">NCTC10665_01863</name>
</gene>
<dbReference type="AlphaFoldDB" id="A0A3S4VXW3"/>
<organism evidence="1 2">
    <name type="scientific">Haemophilus parainfluenzae</name>
    <dbReference type="NCBI Taxonomy" id="729"/>
    <lineage>
        <taxon>Bacteria</taxon>
        <taxon>Pseudomonadati</taxon>
        <taxon>Pseudomonadota</taxon>
        <taxon>Gammaproteobacteria</taxon>
        <taxon>Pasteurellales</taxon>
        <taxon>Pasteurellaceae</taxon>
        <taxon>Haemophilus</taxon>
    </lineage>
</organism>
<reference evidence="1 2" key="1">
    <citation type="submission" date="2018-12" db="EMBL/GenBank/DDBJ databases">
        <authorList>
            <consortium name="Pathogen Informatics"/>
        </authorList>
    </citation>
    <scope>NUCLEOTIDE SEQUENCE [LARGE SCALE GENOMIC DNA]</scope>
    <source>
        <strain evidence="1 2">NCTC10665</strain>
    </source>
</reference>
<dbReference type="Proteomes" id="UP000268879">
    <property type="component" value="Chromosome"/>
</dbReference>
<proteinExistence type="predicted"/>
<name>A0A3S4VXW3_HAEPA</name>
<dbReference type="EMBL" id="LR134481">
    <property type="protein sequence ID" value="VEI33199.1"/>
    <property type="molecule type" value="Genomic_DNA"/>
</dbReference>
<protein>
    <submittedName>
        <fullName evidence="1">Uncharacterized protein</fullName>
    </submittedName>
</protein>
<evidence type="ECO:0000313" key="1">
    <source>
        <dbReference type="EMBL" id="VEI33199.1"/>
    </source>
</evidence>